<evidence type="ECO:0000256" key="6">
    <source>
        <dbReference type="PROSITE-ProRule" id="PRU00169"/>
    </source>
</evidence>
<evidence type="ECO:0000256" key="3">
    <source>
        <dbReference type="ARBA" id="ARBA00023015"/>
    </source>
</evidence>
<evidence type="ECO:0000256" key="4">
    <source>
        <dbReference type="ARBA" id="ARBA00023125"/>
    </source>
</evidence>
<keyword evidence="2" id="KW-0902">Two-component regulatory system</keyword>
<dbReference type="SMART" id="SM00448">
    <property type="entry name" value="REC"/>
    <property type="match status" value="1"/>
</dbReference>
<dbReference type="RefSeq" id="WP_244375760.1">
    <property type="nucleotide sequence ID" value="NZ_CP083239.1"/>
</dbReference>
<dbReference type="Pfam" id="PF00072">
    <property type="entry name" value="Response_reg"/>
    <property type="match status" value="1"/>
</dbReference>
<dbReference type="InterPro" id="IPR016032">
    <property type="entry name" value="Sig_transdc_resp-reg_C-effctor"/>
</dbReference>
<evidence type="ECO:0000256" key="2">
    <source>
        <dbReference type="ARBA" id="ARBA00023012"/>
    </source>
</evidence>
<dbReference type="PROSITE" id="PS50110">
    <property type="entry name" value="RESPONSE_REGULATORY"/>
    <property type="match status" value="1"/>
</dbReference>
<dbReference type="InterPro" id="IPR011006">
    <property type="entry name" value="CheY-like_superfamily"/>
</dbReference>
<feature type="domain" description="Response regulatory" evidence="8">
    <location>
        <begin position="10"/>
        <end position="126"/>
    </location>
</feature>
<dbReference type="InterPro" id="IPR001789">
    <property type="entry name" value="Sig_transdc_resp-reg_receiver"/>
</dbReference>
<dbReference type="PRINTS" id="PR00038">
    <property type="entry name" value="HTHLUXR"/>
</dbReference>
<reference evidence="9" key="1">
    <citation type="submission" date="2021-09" db="EMBL/GenBank/DDBJ databases">
        <title>Network and meta-omics reveal the key degrader and cooperation patterns in an efficient 1,4-dioxane-degrading microbial community.</title>
        <authorList>
            <person name="Dai C."/>
        </authorList>
    </citation>
    <scope>NUCLEOTIDE SEQUENCE</scope>
    <source>
        <strain evidence="9">ZM13</strain>
    </source>
</reference>
<feature type="domain" description="HTH luxR-type" evidence="7">
    <location>
        <begin position="242"/>
        <end position="307"/>
    </location>
</feature>
<dbReference type="SUPFAM" id="SSF46894">
    <property type="entry name" value="C-terminal effector domain of the bipartite response regulators"/>
    <property type="match status" value="1"/>
</dbReference>
<dbReference type="Pfam" id="PF00196">
    <property type="entry name" value="GerE"/>
    <property type="match status" value="1"/>
</dbReference>
<proteinExistence type="predicted"/>
<evidence type="ECO:0000256" key="1">
    <source>
        <dbReference type="ARBA" id="ARBA00022553"/>
    </source>
</evidence>
<evidence type="ECO:0000313" key="9">
    <source>
        <dbReference type="EMBL" id="UOK69658.1"/>
    </source>
</evidence>
<dbReference type="AlphaFoldDB" id="A0A9E6ZZU6"/>
<evidence type="ECO:0000259" key="8">
    <source>
        <dbReference type="PROSITE" id="PS50110"/>
    </source>
</evidence>
<dbReference type="InterPro" id="IPR036388">
    <property type="entry name" value="WH-like_DNA-bd_sf"/>
</dbReference>
<accession>A0A9E6ZZU6</accession>
<keyword evidence="3" id="KW-0805">Transcription regulation</keyword>
<feature type="modified residue" description="4-aspartylphosphate" evidence="6">
    <location>
        <position position="59"/>
    </location>
</feature>
<dbReference type="GO" id="GO:0006355">
    <property type="term" value="P:regulation of DNA-templated transcription"/>
    <property type="evidence" value="ECO:0007669"/>
    <property type="project" value="InterPro"/>
</dbReference>
<gene>
    <name evidence="9" type="ORF">K9D25_12935</name>
</gene>
<dbReference type="PANTHER" id="PTHR48111:SF1">
    <property type="entry name" value="TWO-COMPONENT RESPONSE REGULATOR ORR33"/>
    <property type="match status" value="1"/>
</dbReference>
<dbReference type="SUPFAM" id="SSF52172">
    <property type="entry name" value="CheY-like"/>
    <property type="match status" value="1"/>
</dbReference>
<dbReference type="GO" id="GO:0032993">
    <property type="term" value="C:protein-DNA complex"/>
    <property type="evidence" value="ECO:0007669"/>
    <property type="project" value="TreeGrafter"/>
</dbReference>
<dbReference type="SMART" id="SM00421">
    <property type="entry name" value="HTH_LUXR"/>
    <property type="match status" value="1"/>
</dbReference>
<keyword evidence="5" id="KW-0804">Transcription</keyword>
<dbReference type="Gene3D" id="1.10.10.10">
    <property type="entry name" value="Winged helix-like DNA-binding domain superfamily/Winged helix DNA-binding domain"/>
    <property type="match status" value="1"/>
</dbReference>
<evidence type="ECO:0000259" key="7">
    <source>
        <dbReference type="PROSITE" id="PS50043"/>
    </source>
</evidence>
<dbReference type="PROSITE" id="PS50043">
    <property type="entry name" value="HTH_LUXR_2"/>
    <property type="match status" value="1"/>
</dbReference>
<evidence type="ECO:0000313" key="10">
    <source>
        <dbReference type="Proteomes" id="UP000831684"/>
    </source>
</evidence>
<dbReference type="GO" id="GO:0000976">
    <property type="term" value="F:transcription cis-regulatory region binding"/>
    <property type="evidence" value="ECO:0007669"/>
    <property type="project" value="TreeGrafter"/>
</dbReference>
<dbReference type="GO" id="GO:0000156">
    <property type="term" value="F:phosphorelay response regulator activity"/>
    <property type="evidence" value="ECO:0007669"/>
    <property type="project" value="TreeGrafter"/>
</dbReference>
<dbReference type="InterPro" id="IPR039420">
    <property type="entry name" value="WalR-like"/>
</dbReference>
<dbReference type="PANTHER" id="PTHR48111">
    <property type="entry name" value="REGULATOR OF RPOS"/>
    <property type="match status" value="1"/>
</dbReference>
<organism evidence="9 10">
    <name type="scientific">Ancylobacter polymorphus</name>
    <dbReference type="NCBI Taxonomy" id="223390"/>
    <lineage>
        <taxon>Bacteria</taxon>
        <taxon>Pseudomonadati</taxon>
        <taxon>Pseudomonadota</taxon>
        <taxon>Alphaproteobacteria</taxon>
        <taxon>Hyphomicrobiales</taxon>
        <taxon>Xanthobacteraceae</taxon>
        <taxon>Ancylobacter</taxon>
    </lineage>
</organism>
<dbReference type="Proteomes" id="UP000831684">
    <property type="component" value="Chromosome"/>
</dbReference>
<dbReference type="EMBL" id="CP083239">
    <property type="protein sequence ID" value="UOK69658.1"/>
    <property type="molecule type" value="Genomic_DNA"/>
</dbReference>
<dbReference type="CDD" id="cd06170">
    <property type="entry name" value="LuxR_C_like"/>
    <property type="match status" value="1"/>
</dbReference>
<dbReference type="Gene3D" id="3.40.50.2300">
    <property type="match status" value="1"/>
</dbReference>
<name>A0A9E6ZZU6_9HYPH</name>
<dbReference type="InterPro" id="IPR000792">
    <property type="entry name" value="Tscrpt_reg_LuxR_C"/>
</dbReference>
<dbReference type="CDD" id="cd19920">
    <property type="entry name" value="REC_PA4781-like"/>
    <property type="match status" value="1"/>
</dbReference>
<sequence length="310" mass="33183">MMPSVERRDIVLVVDDSPETLSLLTDALEAAGTTVLVATEGANALALVERITPDVILMDAIMPGMDGFEACRQLKRNKAVAHVPVIFMTGLSETEQIVKGLEAGGVDYVTKPIAPDELIARIRVHLANARQTHSARAALDAAGRYLLSANRAGRVLWSTPQATTLLTALSAAAPGDSFTLPEPVRRWLEGRNGDGGSGEMAAVEVSVEGSPRRLKLSYVGQIGPEELLLRIVEDSGIPPEQVLKSKLNLTLREAEVLVWLARGKANRDIGEILGLSPRTVNKHLEQIYAKIGVENRAAATALAVTALTPR</sequence>
<evidence type="ECO:0000256" key="5">
    <source>
        <dbReference type="ARBA" id="ARBA00023163"/>
    </source>
</evidence>
<keyword evidence="1 6" id="KW-0597">Phosphoprotein</keyword>
<keyword evidence="4" id="KW-0238">DNA-binding</keyword>
<dbReference type="GO" id="GO:0005829">
    <property type="term" value="C:cytosol"/>
    <property type="evidence" value="ECO:0007669"/>
    <property type="project" value="TreeGrafter"/>
</dbReference>
<dbReference type="KEGG" id="apol:K9D25_12935"/>
<protein>
    <submittedName>
        <fullName evidence="9">Response regulator</fullName>
    </submittedName>
</protein>